<proteinExistence type="predicted"/>
<accession>A0ABR4XEH9</accession>
<comment type="caution">
    <text evidence="1">The sequence shown here is derived from an EMBL/GenBank/DDBJ whole genome shotgun (WGS) entry which is preliminary data.</text>
</comment>
<dbReference type="EMBL" id="AVPI01000017">
    <property type="protein sequence ID" value="KGN32229.1"/>
    <property type="molecule type" value="Genomic_DNA"/>
</dbReference>
<protein>
    <submittedName>
        <fullName evidence="1">Uncharacterized protein</fullName>
    </submittedName>
</protein>
<dbReference type="Proteomes" id="UP000029990">
    <property type="component" value="Unassembled WGS sequence"/>
</dbReference>
<evidence type="ECO:0000313" key="2">
    <source>
        <dbReference type="Proteomes" id="UP000029990"/>
    </source>
</evidence>
<reference evidence="1 2" key="1">
    <citation type="submission" date="2013-08" db="EMBL/GenBank/DDBJ databases">
        <title>The genome sequence of Knoellia flava.</title>
        <authorList>
            <person name="Zhu W."/>
            <person name="Wang G."/>
        </authorList>
    </citation>
    <scope>NUCLEOTIDE SEQUENCE [LARGE SCALE GENOMIC DNA]</scope>
    <source>
        <strain evidence="1 2">TL1</strain>
    </source>
</reference>
<sequence length="168" mass="17593">MAVTAGAGVVVDGFVGFDDFPMRFEAPAGFSEASEGVGTRLVSKDGVGAGAVLVGSVNSTAAGDLPADLADFIRTGRPNVRVGEVRTATVGGVPAQSFTLTQAPGTNPSDLWCARDGYCFKLIGNKPMDMTAVRTSEGLVLFFVEYSAEERDTAREAMKHVLATVIWK</sequence>
<gene>
    <name evidence="1" type="ORF">N798_07525</name>
</gene>
<organism evidence="1 2">
    <name type="scientific">Knoellia flava TL1</name>
    <dbReference type="NCBI Taxonomy" id="1385518"/>
    <lineage>
        <taxon>Bacteria</taxon>
        <taxon>Bacillati</taxon>
        <taxon>Actinomycetota</taxon>
        <taxon>Actinomycetes</taxon>
        <taxon>Micrococcales</taxon>
        <taxon>Intrasporangiaceae</taxon>
        <taxon>Knoellia</taxon>
    </lineage>
</organism>
<evidence type="ECO:0000313" key="1">
    <source>
        <dbReference type="EMBL" id="KGN32229.1"/>
    </source>
</evidence>
<keyword evidence="2" id="KW-1185">Reference proteome</keyword>
<name>A0ABR4XEH9_9MICO</name>